<dbReference type="Gene3D" id="2.130.10.130">
    <property type="entry name" value="Integrin alpha, N-terminal"/>
    <property type="match status" value="1"/>
</dbReference>
<feature type="signal peptide" evidence="2">
    <location>
        <begin position="1"/>
        <end position="21"/>
    </location>
</feature>
<reference evidence="3 4" key="1">
    <citation type="journal article" date="2016" name="Nat. Commun.">
        <title>Thousands of microbial genomes shed light on interconnected biogeochemical processes in an aquifer system.</title>
        <authorList>
            <person name="Anantharaman K."/>
            <person name="Brown C.T."/>
            <person name="Hug L.A."/>
            <person name="Sharon I."/>
            <person name="Castelle C.J."/>
            <person name="Probst A.J."/>
            <person name="Thomas B.C."/>
            <person name="Singh A."/>
            <person name="Wilkins M.J."/>
            <person name="Karaoz U."/>
            <person name="Brodie E.L."/>
            <person name="Williams K.H."/>
            <person name="Hubbard S.S."/>
            <person name="Banfield J.F."/>
        </authorList>
    </citation>
    <scope>NUCLEOTIDE SEQUENCE [LARGE SCALE GENOMIC DNA]</scope>
</reference>
<evidence type="ECO:0000313" key="4">
    <source>
        <dbReference type="Proteomes" id="UP000179266"/>
    </source>
</evidence>
<dbReference type="SUPFAM" id="SSF69318">
    <property type="entry name" value="Integrin alpha N-terminal domain"/>
    <property type="match status" value="1"/>
</dbReference>
<protein>
    <recommendedName>
        <fullName evidence="5">VCBS repeat-containing protein</fullName>
    </recommendedName>
</protein>
<name>A0A1F7RP42_9BACT</name>
<dbReference type="AlphaFoldDB" id="A0A1F7RP42"/>
<dbReference type="PANTHER" id="PTHR46580">
    <property type="entry name" value="SENSOR KINASE-RELATED"/>
    <property type="match status" value="1"/>
</dbReference>
<comment type="caution">
    <text evidence="3">The sequence shown here is derived from an EMBL/GenBank/DDBJ whole genome shotgun (WGS) entry which is preliminary data.</text>
</comment>
<accession>A0A1F7RP42</accession>
<dbReference type="Proteomes" id="UP000179266">
    <property type="component" value="Unassembled WGS sequence"/>
</dbReference>
<organism evidence="3 4">
    <name type="scientific">Candidatus Schekmanbacteria bacterium RBG_13_48_7</name>
    <dbReference type="NCBI Taxonomy" id="1817878"/>
    <lineage>
        <taxon>Bacteria</taxon>
        <taxon>Candidatus Schekmaniibacteriota</taxon>
    </lineage>
</organism>
<dbReference type="Pfam" id="PF13517">
    <property type="entry name" value="FG-GAP_3"/>
    <property type="match status" value="2"/>
</dbReference>
<gene>
    <name evidence="3" type="ORF">A2161_01650</name>
</gene>
<evidence type="ECO:0000313" key="3">
    <source>
        <dbReference type="EMBL" id="OGL43322.1"/>
    </source>
</evidence>
<evidence type="ECO:0008006" key="5">
    <source>
        <dbReference type="Google" id="ProtNLM"/>
    </source>
</evidence>
<dbReference type="InterPro" id="IPR028994">
    <property type="entry name" value="Integrin_alpha_N"/>
</dbReference>
<sequence length="214" mass="23370">MKIKVFSCLLAIVIGMSTLIAFPVSGHEEEGLIVSSPVFVDLNNDGFKDIIGISNSARVSVYINEANGNFEKTSQNLGTSDVFCFKVTKISDLSGYFILIGENGKINIYENDGTGLFFIQTEITTSFTTTFIEAGDIDNDADFDLAFAFNEGVVIYRNEGSLSFSETTNILSISNPTNLLFNDIDSDSDLDLIVGQNNSNTNIFLNDGLGIFNW</sequence>
<feature type="chain" id="PRO_5009532223" description="VCBS repeat-containing protein" evidence="2">
    <location>
        <begin position="22"/>
        <end position="214"/>
    </location>
</feature>
<dbReference type="EMBL" id="MGDD01000280">
    <property type="protein sequence ID" value="OGL43322.1"/>
    <property type="molecule type" value="Genomic_DNA"/>
</dbReference>
<proteinExistence type="predicted"/>
<evidence type="ECO:0000256" key="1">
    <source>
        <dbReference type="ARBA" id="ARBA00022729"/>
    </source>
</evidence>
<dbReference type="InterPro" id="IPR013517">
    <property type="entry name" value="FG-GAP"/>
</dbReference>
<evidence type="ECO:0000256" key="2">
    <source>
        <dbReference type="SAM" id="SignalP"/>
    </source>
</evidence>
<keyword evidence="1 2" id="KW-0732">Signal</keyword>